<evidence type="ECO:0000256" key="1">
    <source>
        <dbReference type="ARBA" id="ARBA00001974"/>
    </source>
</evidence>
<feature type="active site" description="Proton donor/acceptor" evidence="7">
    <location>
        <position position="508"/>
    </location>
</feature>
<keyword evidence="6 9" id="KW-0274">FAD</keyword>
<dbReference type="InterPro" id="IPR036318">
    <property type="entry name" value="FAD-bd_PCMH-like_sf"/>
</dbReference>
<dbReference type="GO" id="GO:0008610">
    <property type="term" value="P:lipid biosynthetic process"/>
    <property type="evidence" value="ECO:0007669"/>
    <property type="project" value="InterPro"/>
</dbReference>
<evidence type="ECO:0000256" key="3">
    <source>
        <dbReference type="ARBA" id="ARBA00008000"/>
    </source>
</evidence>
<evidence type="ECO:0000313" key="14">
    <source>
        <dbReference type="Proteomes" id="UP000076078"/>
    </source>
</evidence>
<evidence type="ECO:0000256" key="2">
    <source>
        <dbReference type="ARBA" id="ARBA00004670"/>
    </source>
</evidence>
<dbReference type="Gene3D" id="3.40.462.40">
    <property type="entry name" value="FAD-linked oxidase, cap domain/gating helix"/>
    <property type="match status" value="1"/>
</dbReference>
<feature type="domain" description="FAD-binding PCMH-type" evidence="12">
    <location>
        <begin position="137"/>
        <end position="317"/>
    </location>
</feature>
<evidence type="ECO:0000256" key="7">
    <source>
        <dbReference type="PIRSR" id="PIRSR625650-1"/>
    </source>
</evidence>
<dbReference type="SUPFAM" id="SSF55103">
    <property type="entry name" value="FAD-linked oxidases, C-terminal domain"/>
    <property type="match status" value="1"/>
</dbReference>
<sequence>MGSNNELNNYPKEQKDIYEQIKWNGWGDTRKFLHLIKPSGDIAITTEKYSAVPLPSLRNFIKKELTISGQSGTDLEETPSVEWEKIQLNAIKPYPEFMREIKSFFSADQLKDDKFARITHTYGKSLRDLVRLRIGQIKQAPDLVVFPHSHEEVEKLVQLAHKYNVVVIPYGGGSNIVGACEPVCQERFTVSVDMRRMNKVLWVDRREMTACIQVGVMGPDLEQQLHKHGVSMGHDPDSFEFSTLGGWLATCSSGHQSDKYGDIEDMCVSFKTVTPTGTFELRNGARAGAGINYKHIILGSEGTLGIITEAIMKVHTIPPVVEYYGFLFPSFTHATSALEQIRRSDVLPTMTRIYDPEETKLSFASKPSRGAFSEFMSAAVKKYLYYIRSFDFNNVCLSIIGFEGTKKVVDFHKASVFDYLSKNSAFSLGQAPGKTWAEKRYDLPYIRDFLLGNNLWVDVAETTVSWTNLLPLWKEAKAAFVEHYKQQGIPAWICAHISHTYSNGVCLYFIFASKQNSEKELSNYVQGKKLMTDIVLKHGGAISHHHGVGYEHVPWMTRYATNGWVGAYRQIKQIFDPKNICNPRKLIPTVEEDKQQQPFLFNILNVKQSKL</sequence>
<dbReference type="GO" id="GO:0008609">
    <property type="term" value="F:alkylglycerone-phosphate synthase activity"/>
    <property type="evidence" value="ECO:0007669"/>
    <property type="project" value="UniProtKB-EC"/>
</dbReference>
<dbReference type="InterPro" id="IPR004113">
    <property type="entry name" value="FAD-bd_oxidored_4_C"/>
</dbReference>
<evidence type="ECO:0000256" key="11">
    <source>
        <dbReference type="RuleBase" id="RU363113"/>
    </source>
</evidence>
<dbReference type="OMA" id="GTISHQH"/>
<feature type="binding site" evidence="8">
    <location>
        <position position="447"/>
    </location>
    <ligand>
        <name>substrate</name>
    </ligand>
</feature>
<feature type="binding site" evidence="9">
    <location>
        <begin position="301"/>
        <end position="307"/>
    </location>
    <ligand>
        <name>FAD</name>
        <dbReference type="ChEBI" id="CHEBI:57692"/>
    </ligand>
</feature>
<dbReference type="AlphaFoldDB" id="A0A152A4M2"/>
<protein>
    <recommendedName>
        <fullName evidence="4 11">Alkylglycerone-phosphate synthase</fullName>
        <shortName evidence="11">Alkyl-DHAP synthase</shortName>
        <ecNumber evidence="4 11">2.5.1.26</ecNumber>
    </recommendedName>
</protein>
<name>A0A152A4M2_TIELA</name>
<dbReference type="InterPro" id="IPR016164">
    <property type="entry name" value="FAD-linked_Oxase-like_C"/>
</dbReference>
<dbReference type="PANTHER" id="PTHR46568:SF1">
    <property type="entry name" value="ALKYLDIHYDROXYACETONEPHOSPHATE SYNTHASE, PEROXISOMAL"/>
    <property type="match status" value="1"/>
</dbReference>
<dbReference type="Proteomes" id="UP000076078">
    <property type="component" value="Unassembled WGS sequence"/>
</dbReference>
<dbReference type="InterPro" id="IPR016166">
    <property type="entry name" value="FAD-bd_PCMH"/>
</dbReference>
<dbReference type="GO" id="GO:0071949">
    <property type="term" value="F:FAD binding"/>
    <property type="evidence" value="ECO:0007669"/>
    <property type="project" value="InterPro"/>
</dbReference>
<dbReference type="PANTHER" id="PTHR46568">
    <property type="entry name" value="ALKYLDIHYDROXYACETONEPHOSPHATE SYNTHASE, PEROXISOMAL"/>
    <property type="match status" value="1"/>
</dbReference>
<keyword evidence="11" id="KW-0576">Peroxisome</keyword>
<dbReference type="STRING" id="361077.A0A152A4M2"/>
<comment type="subunit">
    <text evidence="11">Homodimer.</text>
</comment>
<comment type="function">
    <text evidence="11">Catalyzes the exchange of an acyl for a long-chain alkyl group and the formation of the ether bond in the biosynthesis of ether phospholipids.</text>
</comment>
<dbReference type="InterPro" id="IPR006094">
    <property type="entry name" value="Oxid_FAD_bind_N"/>
</dbReference>
<dbReference type="Gene3D" id="1.10.45.10">
    <property type="entry name" value="Vanillyl-alcohol Oxidase, Chain A, domain 4"/>
    <property type="match status" value="1"/>
</dbReference>
<evidence type="ECO:0000256" key="4">
    <source>
        <dbReference type="ARBA" id="ARBA00012385"/>
    </source>
</evidence>
<comment type="cofactor">
    <cofactor evidence="1 9 11">
        <name>FAD</name>
        <dbReference type="ChEBI" id="CHEBI:57692"/>
    </cofactor>
</comment>
<gene>
    <name evidence="13" type="ORF">DLAC_02288</name>
</gene>
<reference evidence="13 14" key="1">
    <citation type="submission" date="2015-12" db="EMBL/GenBank/DDBJ databases">
        <title>Dictyostelia acquired genes for synthesis and detection of signals that induce cell-type specialization by lateral gene transfer from prokaryotes.</title>
        <authorList>
            <person name="Gloeckner G."/>
            <person name="Schaap P."/>
        </authorList>
    </citation>
    <scope>NUCLEOTIDE SEQUENCE [LARGE SCALE GENOMIC DNA]</scope>
    <source>
        <strain evidence="13 14">TK</strain>
    </source>
</reference>
<dbReference type="InterPro" id="IPR016171">
    <property type="entry name" value="Vanillyl_alc_oxidase_C-sub2"/>
</dbReference>
<dbReference type="InParanoid" id="A0A152A4M2"/>
<dbReference type="EC" id="2.5.1.26" evidence="4 11"/>
<keyword evidence="14" id="KW-1185">Reference proteome</keyword>
<comment type="similarity">
    <text evidence="3 11">Belongs to the FAD-binding oxidoreductase/transferase type 4 family.</text>
</comment>
<dbReference type="PROSITE" id="PS51387">
    <property type="entry name" value="FAD_PCMH"/>
    <property type="match status" value="1"/>
</dbReference>
<keyword evidence="11" id="KW-0444">Lipid biosynthesis</keyword>
<feature type="binding site" evidence="9">
    <location>
        <begin position="237"/>
        <end position="243"/>
    </location>
    <ligand>
        <name>FAD</name>
        <dbReference type="ChEBI" id="CHEBI:57692"/>
    </ligand>
</feature>
<comment type="caution">
    <text evidence="13">The sequence shown here is derived from an EMBL/GenBank/DDBJ whole genome shotgun (WGS) entry which is preliminary data.</text>
</comment>
<comment type="subcellular location">
    <subcellularLocation>
        <location evidence="11">Peroxisome</location>
    </subcellularLocation>
</comment>
<dbReference type="Pfam" id="PF02913">
    <property type="entry name" value="FAD-oxidase_C"/>
    <property type="match status" value="1"/>
</dbReference>
<dbReference type="Pfam" id="PF01565">
    <property type="entry name" value="FAD_binding_4"/>
    <property type="match status" value="1"/>
</dbReference>
<dbReference type="FunCoup" id="A0A152A4M2">
    <property type="interactions" value="124"/>
</dbReference>
<organism evidence="13 14">
    <name type="scientific">Tieghemostelium lacteum</name>
    <name type="common">Slime mold</name>
    <name type="synonym">Dictyostelium lacteum</name>
    <dbReference type="NCBI Taxonomy" id="361077"/>
    <lineage>
        <taxon>Eukaryota</taxon>
        <taxon>Amoebozoa</taxon>
        <taxon>Evosea</taxon>
        <taxon>Eumycetozoa</taxon>
        <taxon>Dictyostelia</taxon>
        <taxon>Dictyosteliales</taxon>
        <taxon>Raperosteliaceae</taxon>
        <taxon>Tieghemostelium</taxon>
    </lineage>
</organism>
<comment type="pathway">
    <text evidence="2 11">Glycerolipid metabolism; ether lipid biosynthesis.</text>
</comment>
<dbReference type="OrthoDB" id="7786253at2759"/>
<dbReference type="FunFam" id="1.10.45.10:FF:000001">
    <property type="entry name" value="D-lactate dehydrogenase mitochondrial"/>
    <property type="match status" value="1"/>
</dbReference>
<accession>A0A152A4M2</accession>
<dbReference type="InterPro" id="IPR025650">
    <property type="entry name" value="Alkyl-DHAP_Synthase"/>
</dbReference>
<keyword evidence="11" id="KW-0443">Lipid metabolism</keyword>
<evidence type="ECO:0000256" key="10">
    <source>
        <dbReference type="PIRSR" id="PIRSR625650-4"/>
    </source>
</evidence>
<evidence type="ECO:0000256" key="5">
    <source>
        <dbReference type="ARBA" id="ARBA00022630"/>
    </source>
</evidence>
<evidence type="ECO:0000259" key="12">
    <source>
        <dbReference type="PROSITE" id="PS51387"/>
    </source>
</evidence>
<dbReference type="EMBL" id="LODT01000011">
    <property type="protein sequence ID" value="KYR01179.1"/>
    <property type="molecule type" value="Genomic_DNA"/>
</dbReference>
<dbReference type="GO" id="GO:0005777">
    <property type="term" value="C:peroxisome"/>
    <property type="evidence" value="ECO:0007669"/>
    <property type="project" value="UniProtKB-SubCell"/>
</dbReference>
<proteinExistence type="inferred from homology"/>
<keyword evidence="5 11" id="KW-0285">Flavoprotein</keyword>
<evidence type="ECO:0000256" key="9">
    <source>
        <dbReference type="PIRSR" id="PIRSR625650-3"/>
    </source>
</evidence>
<comment type="catalytic activity">
    <reaction evidence="11">
        <text>a long chain fatty alcohol + a 1-acylglycerone 3-phosphate = a 1-O-alkylglycerone 3-phosphate + a long-chain fatty acid + H(+)</text>
        <dbReference type="Rhea" id="RHEA:36171"/>
        <dbReference type="ChEBI" id="CHEBI:15378"/>
        <dbReference type="ChEBI" id="CHEBI:17135"/>
        <dbReference type="ChEBI" id="CHEBI:57534"/>
        <dbReference type="ChEBI" id="CHEBI:57560"/>
        <dbReference type="ChEBI" id="CHEBI:73315"/>
        <dbReference type="EC" id="2.5.1.26"/>
    </reaction>
</comment>
<feature type="site" description="Important for enzyme activity" evidence="10">
    <location>
        <position position="352"/>
    </location>
</feature>
<evidence type="ECO:0000256" key="6">
    <source>
        <dbReference type="ARBA" id="ARBA00022827"/>
    </source>
</evidence>
<keyword evidence="11" id="KW-0808">Transferase</keyword>
<dbReference type="Gene3D" id="3.30.43.10">
    <property type="entry name" value="Uridine Diphospho-n-acetylenolpyruvylglucosamine Reductase, domain 2"/>
    <property type="match status" value="1"/>
</dbReference>
<dbReference type="SUPFAM" id="SSF56176">
    <property type="entry name" value="FAD-binding/transporter-associated domain-like"/>
    <property type="match status" value="1"/>
</dbReference>
<dbReference type="InterPro" id="IPR016167">
    <property type="entry name" value="FAD-bd_PCMH_sub1"/>
</dbReference>
<evidence type="ECO:0000256" key="8">
    <source>
        <dbReference type="PIRSR" id="PIRSR625650-2"/>
    </source>
</evidence>
<feature type="binding site" evidence="9">
    <location>
        <begin position="250"/>
        <end position="253"/>
    </location>
    <ligand>
        <name>FAD</name>
        <dbReference type="ChEBI" id="CHEBI:57692"/>
    </ligand>
</feature>
<evidence type="ECO:0000313" key="13">
    <source>
        <dbReference type="EMBL" id="KYR01179.1"/>
    </source>
</evidence>